<accession>A0A9P7TST7</accession>
<feature type="region of interest" description="Disordered" evidence="1">
    <location>
        <begin position="1"/>
        <end position="24"/>
    </location>
</feature>
<evidence type="ECO:0000313" key="3">
    <source>
        <dbReference type="Proteomes" id="UP000732380"/>
    </source>
</evidence>
<feature type="compositionally biased region" description="Acidic residues" evidence="1">
    <location>
        <begin position="709"/>
        <end position="755"/>
    </location>
</feature>
<evidence type="ECO:0000313" key="2">
    <source>
        <dbReference type="EMBL" id="KAG6115344.1"/>
    </source>
</evidence>
<dbReference type="PANTHER" id="PTHR23242:SF9">
    <property type="entry name" value="TRANSCRIPTION FACTOR HOXA13"/>
    <property type="match status" value="1"/>
</dbReference>
<keyword evidence="3" id="KW-1185">Reference proteome</keyword>
<feature type="compositionally biased region" description="Acidic residues" evidence="1">
    <location>
        <begin position="597"/>
        <end position="614"/>
    </location>
</feature>
<gene>
    <name evidence="2" type="ORF">E4U13_002822</name>
</gene>
<feature type="region of interest" description="Disordered" evidence="1">
    <location>
        <begin position="591"/>
        <end position="614"/>
    </location>
</feature>
<comment type="caution">
    <text evidence="2">The sequence shown here is derived from an EMBL/GenBank/DDBJ whole genome shotgun (WGS) entry which is preliminary data.</text>
</comment>
<feature type="compositionally biased region" description="Low complexity" evidence="1">
    <location>
        <begin position="319"/>
        <end position="332"/>
    </location>
</feature>
<feature type="compositionally biased region" description="Polar residues" evidence="1">
    <location>
        <begin position="1"/>
        <end position="18"/>
    </location>
</feature>
<feature type="region of interest" description="Disordered" evidence="1">
    <location>
        <begin position="294"/>
        <end position="348"/>
    </location>
</feature>
<name>A0A9P7TST7_9HYPO</name>
<protein>
    <recommendedName>
        <fullName evidence="4">Transcription factor hoxa13</fullName>
    </recommendedName>
</protein>
<dbReference type="PANTHER" id="PTHR23242">
    <property type="entry name" value="TRANSCRIPTION FACTOR HOXA13"/>
    <property type="match status" value="1"/>
</dbReference>
<feature type="compositionally biased region" description="Low complexity" evidence="1">
    <location>
        <begin position="294"/>
        <end position="312"/>
    </location>
</feature>
<proteinExistence type="predicted"/>
<evidence type="ECO:0000256" key="1">
    <source>
        <dbReference type="SAM" id="MobiDB-lite"/>
    </source>
</evidence>
<dbReference type="Proteomes" id="UP000732380">
    <property type="component" value="Unassembled WGS sequence"/>
</dbReference>
<feature type="compositionally biased region" description="Low complexity" evidence="1">
    <location>
        <begin position="693"/>
        <end position="708"/>
    </location>
</feature>
<feature type="region of interest" description="Disordered" evidence="1">
    <location>
        <begin position="693"/>
        <end position="772"/>
    </location>
</feature>
<reference evidence="2 3" key="1">
    <citation type="journal article" date="2020" name="bioRxiv">
        <title>Whole genome comparisons of ergot fungi reveals the divergence and evolution of species within the genus Claviceps are the result of varying mechanisms driving genome evolution and host range expansion.</title>
        <authorList>
            <person name="Wyka S.A."/>
            <person name="Mondo S.J."/>
            <person name="Liu M."/>
            <person name="Dettman J."/>
            <person name="Nalam V."/>
            <person name="Broders K.D."/>
        </authorList>
    </citation>
    <scope>NUCLEOTIDE SEQUENCE [LARGE SCALE GENOMIC DNA]</scope>
    <source>
        <strain evidence="2 3">LM576</strain>
    </source>
</reference>
<evidence type="ECO:0008006" key="4">
    <source>
        <dbReference type="Google" id="ProtNLM"/>
    </source>
</evidence>
<organism evidence="2 3">
    <name type="scientific">Claviceps humidiphila</name>
    <dbReference type="NCBI Taxonomy" id="1294629"/>
    <lineage>
        <taxon>Eukaryota</taxon>
        <taxon>Fungi</taxon>
        <taxon>Dikarya</taxon>
        <taxon>Ascomycota</taxon>
        <taxon>Pezizomycotina</taxon>
        <taxon>Sordariomycetes</taxon>
        <taxon>Hypocreomycetidae</taxon>
        <taxon>Hypocreales</taxon>
        <taxon>Clavicipitaceae</taxon>
        <taxon>Claviceps</taxon>
    </lineage>
</organism>
<dbReference type="EMBL" id="SRQM01000228">
    <property type="protein sequence ID" value="KAG6115344.1"/>
    <property type="molecule type" value="Genomic_DNA"/>
</dbReference>
<sequence>MVVSSSGSGNGTAHTNGKLNGHVVSPRRPLQRKRAFWVRAVNLIARIATWAAILTILLRCPVSLEACDDTSPSICKPYFHIRNAITPRVKPYFDRYATPYVNVAKPYYDTLNDNVLKPSRQYAALYGTPIVNKGQKFAHAQWKTNGEPQLYRLQTLTKSQYNKSIAPYLTKTGTIVGPYYNFAYKHTAQACHDYLLPGYEFSRDCAVYVYDAAAGFTRTTALPATCWAWGKTNAFLDTAVWPQLRVVYVENVQPQLVRIGERLGRYRTRVNATSQAKAADAPVEILSSTASIASSFSRPSPQSPSTTLSVPPRVEEQESSSSEVAETTAAGAYWKSMEPPSATGIESEKRRVAREIVAHDLATWQIKYTSQAKEGAAAIEEEVDEISQALMHQSAEITGKEHLNALEETIVSQVINVKHEIQSIVEVGGGDAEEKTVSAIRAAGAAIKNKAQAVREWREDYDSKLQKAVLEATEAHLHILDETRNLALQNIGMKWAWTDGVTYKDWQKYHELKNSLGNWSEELKQLIVTHPTLMEAQELSDQIEDDGMVLAATAAQELARLKEVAHWKIQANDSTDNFETDAMQLAAAEAAQRLEDEQNDEPSGNEEQEIGTDDLNMESQFSVSEVSEQPEDNTLILDPLELSEAGSEDKDSEAPEVLITVHPTVTVSLAEAGKVLKSSPVISEDIQLGPSSSLVSELELPDVSTSVEETAESPEDESSEDESPENESPVDESPENESPVDESSEDESPVDESPENETPRDESPEDESPVDDTHAYVKPLLFGAAAQSVADRSPILDDAESDDTIASVTSAAQAAYSSAVALAADRYSSALSVVSAQIQGTSKPVHEQLFSSVSAAYGGAVSAASQKMNEAVAAASSGIFSAAPSPTKSSNFPDWNKVESIAAQKLKDGRLWAEIQYQSVLIGLGAATPTPTSNPEKYYEQAKYHYYAGLGLAQDRYSSFLAAASSAWSMSTATPTPTDFVGSASSLASVAGKSAASAASVADDAVKSAYTAASEGVMSVAQDAQDTIENAADAAAEQVVNIAGAVAGTWDIVVSRISADVYGQPSAIGWMEDATQSAASIVAVATDAVTDSASSASDSAAKQFDAVNKIISELVIGKEPTYSESIMSRLNAVYATATSNVVGLASDASAAASSVGDKVLSAASQATEVVKDSAQRVRDEL</sequence>
<dbReference type="AlphaFoldDB" id="A0A9P7TST7"/>